<sequence length="148" mass="16712">MPAIRRSRERPNHPHPYLEAYCLTFFVEGFKFRQAQFSLVRGLEVDNSQALHSQQGAENQNQQHGSEIISQTNASQSCWESSHADARISYGNSLFHSNDTTTYWKLLPPTDGEPSHSRFTSQTESSPSYGEPAFTITGDQEDRMDTGI</sequence>
<dbReference type="AlphaFoldDB" id="A0AAD5V3H6"/>
<evidence type="ECO:0000256" key="1">
    <source>
        <dbReference type="SAM" id="MobiDB-lite"/>
    </source>
</evidence>
<gene>
    <name evidence="2" type="ORF">NLI96_g5182</name>
</gene>
<reference evidence="2" key="1">
    <citation type="submission" date="2022-07" db="EMBL/GenBank/DDBJ databases">
        <title>Genome Sequence of Physisporinus lineatus.</title>
        <authorList>
            <person name="Buettner E."/>
        </authorList>
    </citation>
    <scope>NUCLEOTIDE SEQUENCE</scope>
    <source>
        <strain evidence="2">VT162</strain>
    </source>
</reference>
<accession>A0AAD5V3H6</accession>
<name>A0AAD5V3H6_9APHY</name>
<dbReference type="EMBL" id="JANAWD010000164">
    <property type="protein sequence ID" value="KAJ3485134.1"/>
    <property type="molecule type" value="Genomic_DNA"/>
</dbReference>
<comment type="caution">
    <text evidence="2">The sequence shown here is derived from an EMBL/GenBank/DDBJ whole genome shotgun (WGS) entry which is preliminary data.</text>
</comment>
<organism evidence="2 3">
    <name type="scientific">Meripilus lineatus</name>
    <dbReference type="NCBI Taxonomy" id="2056292"/>
    <lineage>
        <taxon>Eukaryota</taxon>
        <taxon>Fungi</taxon>
        <taxon>Dikarya</taxon>
        <taxon>Basidiomycota</taxon>
        <taxon>Agaricomycotina</taxon>
        <taxon>Agaricomycetes</taxon>
        <taxon>Polyporales</taxon>
        <taxon>Meripilaceae</taxon>
        <taxon>Meripilus</taxon>
    </lineage>
</organism>
<feature type="region of interest" description="Disordered" evidence="1">
    <location>
        <begin position="106"/>
        <end position="148"/>
    </location>
</feature>
<evidence type="ECO:0000313" key="2">
    <source>
        <dbReference type="EMBL" id="KAJ3485134.1"/>
    </source>
</evidence>
<proteinExistence type="predicted"/>
<protein>
    <submittedName>
        <fullName evidence="2">Uncharacterized protein</fullName>
    </submittedName>
</protein>
<keyword evidence="3" id="KW-1185">Reference proteome</keyword>
<dbReference type="Proteomes" id="UP001212997">
    <property type="component" value="Unassembled WGS sequence"/>
</dbReference>
<feature type="region of interest" description="Disordered" evidence="1">
    <location>
        <begin position="51"/>
        <end position="76"/>
    </location>
</feature>
<feature type="compositionally biased region" description="Polar residues" evidence="1">
    <location>
        <begin position="117"/>
        <end position="128"/>
    </location>
</feature>
<evidence type="ECO:0000313" key="3">
    <source>
        <dbReference type="Proteomes" id="UP001212997"/>
    </source>
</evidence>